<keyword evidence="1 2" id="KW-0238">DNA-binding</keyword>
<feature type="DNA-binding region" description="H-T-H motif" evidence="2">
    <location>
        <begin position="25"/>
        <end position="44"/>
    </location>
</feature>
<evidence type="ECO:0000313" key="4">
    <source>
        <dbReference type="EMBL" id="AOY74669.1"/>
    </source>
</evidence>
<sequence>MKTTKEAVIQAASDIADEKGLNNLSLKVLAEKLNIRTPSLYNHIDCLDDLLRAVAHNGMRQMNEQMKQAAIGKSGTVAIKAVSVEYLNYMIEHSGVYEIIQWATWHGTEETASIFDDYLSLLITLIKSCDFSSTYTNEILNMLTGIIHGYTTLQLRYAFSNPDKVRSDLCNALDSLLSGIQLKYTQQADEL</sequence>
<dbReference type="SUPFAM" id="SSF48498">
    <property type="entry name" value="Tetracyclin repressor-like, C-terminal domain"/>
    <property type="match status" value="1"/>
</dbReference>
<dbReference type="Gene3D" id="1.10.357.10">
    <property type="entry name" value="Tetracycline Repressor, domain 2"/>
    <property type="match status" value="1"/>
</dbReference>
<dbReference type="EMBL" id="CP020559">
    <property type="protein sequence ID" value="ARE89044.1"/>
    <property type="molecule type" value="Genomic_DNA"/>
</dbReference>
<dbReference type="EMBL" id="CP017603">
    <property type="protein sequence ID" value="AOY74669.1"/>
    <property type="molecule type" value="Genomic_DNA"/>
</dbReference>
<reference evidence="4 6" key="1">
    <citation type="submission" date="2016-10" db="EMBL/GenBank/DDBJ databases">
        <title>Complete Genome Sequence of Acetogen Clostridium formicoaceticum ATCC 27076.</title>
        <authorList>
            <person name="Bao T."/>
            <person name="Cheng C."/>
            <person name="Zhao J."/>
            <person name="Yang S.-T."/>
            <person name="Wang J."/>
            <person name="Wang M."/>
        </authorList>
    </citation>
    <scope>NUCLEOTIDE SEQUENCE [LARGE SCALE GENOMIC DNA]</scope>
    <source>
        <strain evidence="4 6">ATCC 27076</strain>
    </source>
</reference>
<protein>
    <submittedName>
        <fullName evidence="5">DNA-binding transcriptional repressor FabR</fullName>
    </submittedName>
    <submittedName>
        <fullName evidence="4">TetR family transcriptional regulator</fullName>
    </submittedName>
</protein>
<evidence type="ECO:0000313" key="5">
    <source>
        <dbReference type="EMBL" id="ARE89044.1"/>
    </source>
</evidence>
<dbReference type="InterPro" id="IPR036271">
    <property type="entry name" value="Tet_transcr_reg_TetR-rel_C_sf"/>
</dbReference>
<name>A0AAC9RL10_9CLOT</name>
<accession>A0AAC9RL10</accession>
<dbReference type="SUPFAM" id="SSF46689">
    <property type="entry name" value="Homeodomain-like"/>
    <property type="match status" value="1"/>
</dbReference>
<dbReference type="PROSITE" id="PS50977">
    <property type="entry name" value="HTH_TETR_2"/>
    <property type="match status" value="1"/>
</dbReference>
<dbReference type="InterPro" id="IPR009057">
    <property type="entry name" value="Homeodomain-like_sf"/>
</dbReference>
<dbReference type="RefSeq" id="WP_070963538.1">
    <property type="nucleotide sequence ID" value="NZ_CP017603.1"/>
</dbReference>
<evidence type="ECO:0000256" key="1">
    <source>
        <dbReference type="ARBA" id="ARBA00023125"/>
    </source>
</evidence>
<evidence type="ECO:0000259" key="3">
    <source>
        <dbReference type="PROSITE" id="PS50977"/>
    </source>
</evidence>
<dbReference type="Proteomes" id="UP000192478">
    <property type="component" value="Chromosome"/>
</dbReference>
<feature type="domain" description="HTH tetR-type" evidence="3">
    <location>
        <begin position="2"/>
        <end position="62"/>
    </location>
</feature>
<dbReference type="Proteomes" id="UP000177894">
    <property type="component" value="Chromosome"/>
</dbReference>
<organism evidence="5 7">
    <name type="scientific">Clostridium formicaceticum</name>
    <dbReference type="NCBI Taxonomy" id="1497"/>
    <lineage>
        <taxon>Bacteria</taxon>
        <taxon>Bacillati</taxon>
        <taxon>Bacillota</taxon>
        <taxon>Clostridia</taxon>
        <taxon>Eubacteriales</taxon>
        <taxon>Clostridiaceae</taxon>
        <taxon>Clostridium</taxon>
    </lineage>
</organism>
<dbReference type="Gene3D" id="1.10.10.60">
    <property type="entry name" value="Homeodomain-like"/>
    <property type="match status" value="1"/>
</dbReference>
<dbReference type="GO" id="GO:0003677">
    <property type="term" value="F:DNA binding"/>
    <property type="evidence" value="ECO:0007669"/>
    <property type="project" value="UniProtKB-UniRule"/>
</dbReference>
<dbReference type="InterPro" id="IPR001647">
    <property type="entry name" value="HTH_TetR"/>
</dbReference>
<proteinExistence type="predicted"/>
<evidence type="ECO:0000313" key="7">
    <source>
        <dbReference type="Proteomes" id="UP000192478"/>
    </source>
</evidence>
<reference evidence="5 7" key="2">
    <citation type="submission" date="2017-03" db="EMBL/GenBank/DDBJ databases">
        <title>Complete sequence of Clostridium formicaceticum DSM 92.</title>
        <authorList>
            <person name="Poehlein A."/>
            <person name="Karl M."/>
            <person name="Bengelsdorf F.R."/>
            <person name="Duerre P."/>
            <person name="Daniel R."/>
        </authorList>
    </citation>
    <scope>NUCLEOTIDE SEQUENCE [LARGE SCALE GENOMIC DNA]</scope>
    <source>
        <strain evidence="5 7">DSM 92</strain>
    </source>
</reference>
<dbReference type="AlphaFoldDB" id="A0AAC9RL10"/>
<keyword evidence="6" id="KW-1185">Reference proteome</keyword>
<dbReference type="KEGG" id="cfm:BJL90_01090"/>
<gene>
    <name evidence="4" type="ORF">BJL90_01090</name>
    <name evidence="5" type="ORF">CLFO_34500</name>
</gene>
<evidence type="ECO:0000256" key="2">
    <source>
        <dbReference type="PROSITE-ProRule" id="PRU00335"/>
    </source>
</evidence>
<evidence type="ECO:0000313" key="6">
    <source>
        <dbReference type="Proteomes" id="UP000177894"/>
    </source>
</evidence>